<comment type="caution">
    <text evidence="2">The sequence shown here is derived from an EMBL/GenBank/DDBJ whole genome shotgun (WGS) entry which is preliminary data.</text>
</comment>
<reference evidence="2" key="1">
    <citation type="journal article" date="2019" name="bioRxiv">
        <title>The Genome of the Zebra Mussel, Dreissena polymorpha: A Resource for Invasive Species Research.</title>
        <authorList>
            <person name="McCartney M.A."/>
            <person name="Auch B."/>
            <person name="Kono T."/>
            <person name="Mallez S."/>
            <person name="Zhang Y."/>
            <person name="Obille A."/>
            <person name="Becker A."/>
            <person name="Abrahante J.E."/>
            <person name="Garbe J."/>
            <person name="Badalamenti J.P."/>
            <person name="Herman A."/>
            <person name="Mangelson H."/>
            <person name="Liachko I."/>
            <person name="Sullivan S."/>
            <person name="Sone E.D."/>
            <person name="Koren S."/>
            <person name="Silverstein K.A.T."/>
            <person name="Beckman K.B."/>
            <person name="Gohl D.M."/>
        </authorList>
    </citation>
    <scope>NUCLEOTIDE SEQUENCE</scope>
    <source>
        <strain evidence="2">Duluth1</strain>
        <tissue evidence="2">Whole animal</tissue>
    </source>
</reference>
<dbReference type="AlphaFoldDB" id="A0A9D4C7E3"/>
<dbReference type="InterPro" id="IPR001304">
    <property type="entry name" value="C-type_lectin-like"/>
</dbReference>
<evidence type="ECO:0000259" key="1">
    <source>
        <dbReference type="PROSITE" id="PS50041"/>
    </source>
</evidence>
<dbReference type="Pfam" id="PF00059">
    <property type="entry name" value="Lectin_C"/>
    <property type="match status" value="1"/>
</dbReference>
<evidence type="ECO:0000313" key="3">
    <source>
        <dbReference type="Proteomes" id="UP000828390"/>
    </source>
</evidence>
<dbReference type="SUPFAM" id="SSF56436">
    <property type="entry name" value="C-type lectin-like"/>
    <property type="match status" value="1"/>
</dbReference>
<protein>
    <recommendedName>
        <fullName evidence="1">C-type lectin domain-containing protein</fullName>
    </recommendedName>
</protein>
<proteinExistence type="predicted"/>
<dbReference type="EMBL" id="JAIWYP010000013">
    <property type="protein sequence ID" value="KAH3718425.1"/>
    <property type="molecule type" value="Genomic_DNA"/>
</dbReference>
<dbReference type="PROSITE" id="PS50041">
    <property type="entry name" value="C_TYPE_LECTIN_2"/>
    <property type="match status" value="1"/>
</dbReference>
<feature type="domain" description="C-type lectin" evidence="1">
    <location>
        <begin position="3"/>
        <end position="51"/>
    </location>
</feature>
<name>A0A9D4C7E3_DREPO</name>
<evidence type="ECO:0000313" key="2">
    <source>
        <dbReference type="EMBL" id="KAH3718425.1"/>
    </source>
</evidence>
<dbReference type="Proteomes" id="UP000828390">
    <property type="component" value="Unassembled WGS sequence"/>
</dbReference>
<dbReference type="Gene3D" id="3.10.100.10">
    <property type="entry name" value="Mannose-Binding Protein A, subunit A"/>
    <property type="match status" value="1"/>
</dbReference>
<dbReference type="InterPro" id="IPR016186">
    <property type="entry name" value="C-type_lectin-like/link_sf"/>
</dbReference>
<sequence length="54" mass="6455">MHDEANVSYYNWASGQPNNYRGDERCVIAEDFSQWAWHDYLCTETFFIVCEMPN</sequence>
<reference evidence="2" key="2">
    <citation type="submission" date="2020-11" db="EMBL/GenBank/DDBJ databases">
        <authorList>
            <person name="McCartney M.A."/>
            <person name="Auch B."/>
            <person name="Kono T."/>
            <person name="Mallez S."/>
            <person name="Becker A."/>
            <person name="Gohl D.M."/>
            <person name="Silverstein K.A.T."/>
            <person name="Koren S."/>
            <person name="Bechman K.B."/>
            <person name="Herman A."/>
            <person name="Abrahante J.E."/>
            <person name="Garbe J."/>
        </authorList>
    </citation>
    <scope>NUCLEOTIDE SEQUENCE</scope>
    <source>
        <strain evidence="2">Duluth1</strain>
        <tissue evidence="2">Whole animal</tissue>
    </source>
</reference>
<accession>A0A9D4C7E3</accession>
<dbReference type="InterPro" id="IPR016187">
    <property type="entry name" value="CTDL_fold"/>
</dbReference>
<keyword evidence="3" id="KW-1185">Reference proteome</keyword>
<gene>
    <name evidence="2" type="ORF">DPMN_061229</name>
</gene>
<organism evidence="2 3">
    <name type="scientific">Dreissena polymorpha</name>
    <name type="common">Zebra mussel</name>
    <name type="synonym">Mytilus polymorpha</name>
    <dbReference type="NCBI Taxonomy" id="45954"/>
    <lineage>
        <taxon>Eukaryota</taxon>
        <taxon>Metazoa</taxon>
        <taxon>Spiralia</taxon>
        <taxon>Lophotrochozoa</taxon>
        <taxon>Mollusca</taxon>
        <taxon>Bivalvia</taxon>
        <taxon>Autobranchia</taxon>
        <taxon>Heteroconchia</taxon>
        <taxon>Euheterodonta</taxon>
        <taxon>Imparidentia</taxon>
        <taxon>Neoheterodontei</taxon>
        <taxon>Myida</taxon>
        <taxon>Dreissenoidea</taxon>
        <taxon>Dreissenidae</taxon>
        <taxon>Dreissena</taxon>
    </lineage>
</organism>